<dbReference type="GO" id="GO:0051011">
    <property type="term" value="F:microtubule minus-end binding"/>
    <property type="evidence" value="ECO:0007669"/>
    <property type="project" value="InterPro"/>
</dbReference>
<keyword evidence="1" id="KW-0175">Coiled coil</keyword>
<evidence type="ECO:0000256" key="1">
    <source>
        <dbReference type="SAM" id="Coils"/>
    </source>
</evidence>
<evidence type="ECO:0000256" key="2">
    <source>
        <dbReference type="SAM" id="MobiDB-lite"/>
    </source>
</evidence>
<dbReference type="Pfam" id="PF06694">
    <property type="entry name" value="Plant_NMP1"/>
    <property type="match status" value="1"/>
</dbReference>
<proteinExistence type="predicted"/>
<dbReference type="AlphaFoldDB" id="F0WQK5"/>
<dbReference type="HOGENOM" id="CLU_916493_0_0_1"/>
<dbReference type="InterPro" id="IPR010604">
    <property type="entry name" value="Plant_AUG7"/>
</dbReference>
<feature type="coiled-coil region" evidence="1">
    <location>
        <begin position="158"/>
        <end position="185"/>
    </location>
</feature>
<organism evidence="3">
    <name type="scientific">Albugo laibachii Nc14</name>
    <dbReference type="NCBI Taxonomy" id="890382"/>
    <lineage>
        <taxon>Eukaryota</taxon>
        <taxon>Sar</taxon>
        <taxon>Stramenopiles</taxon>
        <taxon>Oomycota</taxon>
        <taxon>Peronosporomycetes</taxon>
        <taxon>Albuginales</taxon>
        <taxon>Albuginaceae</taxon>
        <taxon>Albugo</taxon>
    </lineage>
</organism>
<protein>
    <submittedName>
        <fullName evidence="3">AlNc14C200G8674 protein</fullName>
    </submittedName>
    <submittedName>
        <fullName evidence="4">AlNc14C224G9174 protein</fullName>
    </submittedName>
</protein>
<feature type="region of interest" description="Disordered" evidence="2">
    <location>
        <begin position="185"/>
        <end position="206"/>
    </location>
</feature>
<dbReference type="EMBL" id="FR824269">
    <property type="protein sequence ID" value="CCA24152.1"/>
    <property type="molecule type" value="Genomic_DNA"/>
</dbReference>
<name>F0WQK5_9STRA</name>
<evidence type="ECO:0000313" key="4">
    <source>
        <dbReference type="EMBL" id="CCA24152.1"/>
    </source>
</evidence>
<reference evidence="3" key="2">
    <citation type="submission" date="2011-02" db="EMBL/GenBank/DDBJ databases">
        <authorList>
            <person name="MacLean D."/>
        </authorList>
    </citation>
    <scope>NUCLEOTIDE SEQUENCE</scope>
</reference>
<accession>F0WQK5</accession>
<evidence type="ECO:0000313" key="3">
    <source>
        <dbReference type="EMBL" id="CCA23614.1"/>
    </source>
</evidence>
<dbReference type="EMBL" id="FR824245">
    <property type="protein sequence ID" value="CCA23614.1"/>
    <property type="molecule type" value="Genomic_DNA"/>
</dbReference>
<gene>
    <name evidence="3" type="primary">AlNc14C200G8674</name>
    <name evidence="4" type="synonym">AlNc14C224G9174</name>
    <name evidence="3" type="ORF">ALNC14_097580</name>
    <name evidence="4" type="ORF">ALNC14_102960</name>
</gene>
<sequence length="304" mass="34522">MDVFASRLTRARCPSYLVPARAETLHSTEFQRTLSLWLFAALHNPNLRDSVAEVWAKDEPTNKELEKWLLLNTGESRETCQDLMEGKLPVKKLLALLGRIVDNLEGRMMMESSSESMKEAFEMIVDIGTHEQQFFDPICTLFPPSVTLLLSQENPPENSQLEKEIGFLQKRTELLETRMQSLNENSLSIVSDGPQSDEQSSEEKSQHLMNELEAFANVLKAGDDLISEKIACWTHFSRLQDIGMASAASEAHEKLQHMDQIINSLTLFSAFEKEVVHIKQVKTICDQVDERCTLLSSSEHLQQI</sequence>
<reference evidence="3" key="1">
    <citation type="journal article" date="2011" name="PLoS Biol.">
        <title>Gene gain and loss during evolution of obligate parasitism in the white rust pathogen of Arabidopsis thaliana.</title>
        <authorList>
            <person name="Kemen E."/>
            <person name="Gardiner A."/>
            <person name="Schultz-Larsen T."/>
            <person name="Kemen A.C."/>
            <person name="Balmuth A.L."/>
            <person name="Robert-Seilaniantz A."/>
            <person name="Bailey K."/>
            <person name="Holub E."/>
            <person name="Studholme D.J."/>
            <person name="Maclean D."/>
            <person name="Jones J.D."/>
        </authorList>
    </citation>
    <scope>NUCLEOTIDE SEQUENCE</scope>
</reference>